<comment type="caution">
    <text evidence="1">The sequence shown here is derived from an EMBL/GenBank/DDBJ whole genome shotgun (WGS) entry which is preliminary data.</text>
</comment>
<accession>A0A7Y0L402</accession>
<dbReference type="EMBL" id="JABBVZ010000034">
    <property type="protein sequence ID" value="NMP22919.1"/>
    <property type="molecule type" value="Genomic_DNA"/>
</dbReference>
<gene>
    <name evidence="1" type="ORF">HIJ39_11220</name>
</gene>
<evidence type="ECO:0008006" key="3">
    <source>
        <dbReference type="Google" id="ProtNLM"/>
    </source>
</evidence>
<reference evidence="1 2" key="1">
    <citation type="submission" date="2020-04" db="EMBL/GenBank/DDBJ databases">
        <authorList>
            <person name="Zhang R."/>
            <person name="Schippers A."/>
        </authorList>
    </citation>
    <scope>NUCLEOTIDE SEQUENCE [LARGE SCALE GENOMIC DNA]</scope>
    <source>
        <strain evidence="1 2">DSM 109850</strain>
    </source>
</reference>
<proteinExistence type="predicted"/>
<name>A0A7Y0L402_9FIRM</name>
<organism evidence="1 2">
    <name type="scientific">Sulfobacillus harzensis</name>
    <dbReference type="NCBI Taxonomy" id="2729629"/>
    <lineage>
        <taxon>Bacteria</taxon>
        <taxon>Bacillati</taxon>
        <taxon>Bacillota</taxon>
        <taxon>Clostridia</taxon>
        <taxon>Eubacteriales</taxon>
        <taxon>Clostridiales Family XVII. Incertae Sedis</taxon>
        <taxon>Sulfobacillus</taxon>
    </lineage>
</organism>
<evidence type="ECO:0000313" key="1">
    <source>
        <dbReference type="EMBL" id="NMP22919.1"/>
    </source>
</evidence>
<sequence>MKTTNLWERLCPDEGQWMAFFDGEGRPEDRERLGAHLRQCVSCQQIFDEIGQTVWVADGALDAVHTVARPRRVASAWWPAAAAAAILVGLGAGFQTAGHGALAAVGSLFQVKSIGTVGVSPTELSALSRTLSQGGRVTLAHYGSIKVSGPVKDETVQASNLKSFNMPNVWPKAWGAAPAAQVQTGMRVTLRLNVPHINQLIQIEGGHDFFPMSLNNRPFTVVVPAEATLTHGNWKIQEVPQPTVAVPGQVPVKEVARALENLPFMPTSLKDAVARMSNWKDTLIVPLPGHPQNLQVSGTQRIADENQSGTVAGEAWIQNGVAVLVTEHQHQPISMSQFEAQVSQLLP</sequence>
<dbReference type="AlphaFoldDB" id="A0A7Y0L402"/>
<dbReference type="RefSeq" id="WP_169099701.1">
    <property type="nucleotide sequence ID" value="NZ_JABBVZ010000034.1"/>
</dbReference>
<dbReference type="Proteomes" id="UP000533476">
    <property type="component" value="Unassembled WGS sequence"/>
</dbReference>
<evidence type="ECO:0000313" key="2">
    <source>
        <dbReference type="Proteomes" id="UP000533476"/>
    </source>
</evidence>
<protein>
    <recommendedName>
        <fullName evidence="3">Zinc-finger domain-containing protein</fullName>
    </recommendedName>
</protein>
<keyword evidence="2" id="KW-1185">Reference proteome</keyword>